<dbReference type="Pfam" id="PF00239">
    <property type="entry name" value="Resolvase"/>
    <property type="match status" value="1"/>
</dbReference>
<evidence type="ECO:0000259" key="2">
    <source>
        <dbReference type="PROSITE" id="PS51737"/>
    </source>
</evidence>
<keyword evidence="3" id="KW-0614">Plasmid</keyword>
<dbReference type="EMBL" id="CP002193">
    <property type="protein sequence ID" value="AFD27780.1"/>
    <property type="molecule type" value="Genomic_DNA"/>
</dbReference>
<dbReference type="PROSITE" id="PS51737">
    <property type="entry name" value="RECOMBINASE_DNA_BIND"/>
    <property type="match status" value="1"/>
</dbReference>
<evidence type="ECO:0000313" key="4">
    <source>
        <dbReference type="Proteomes" id="UP000007575"/>
    </source>
</evidence>
<dbReference type="Gene3D" id="3.90.1750.20">
    <property type="entry name" value="Putative Large Serine Recombinase, Chain B, Domain 2"/>
    <property type="match status" value="1"/>
</dbReference>
<feature type="domain" description="Recombinase" evidence="2">
    <location>
        <begin position="162"/>
        <end position="289"/>
    </location>
</feature>
<dbReference type="GO" id="GO:0003677">
    <property type="term" value="F:DNA binding"/>
    <property type="evidence" value="ECO:0007669"/>
    <property type="project" value="InterPro"/>
</dbReference>
<dbReference type="InterPro" id="IPR006119">
    <property type="entry name" value="Resolv_N"/>
</dbReference>
<reference evidence="3 4" key="1">
    <citation type="journal article" date="2012" name="PLoS ONE">
        <title>Genome sequence and transcriptome analysis of the radioresistant bacterium Deinococcus gobiensis: insights into the extreme environmental adaptations.</title>
        <authorList>
            <person name="Yuan M."/>
            <person name="Chen M."/>
            <person name="Zhang W."/>
            <person name="Lu W."/>
            <person name="Wang J."/>
            <person name="Yang M."/>
            <person name="Zhao P."/>
            <person name="Tang R."/>
            <person name="Li X."/>
            <person name="Hao Y."/>
            <person name="Zhou Z."/>
            <person name="Zhan Y."/>
            <person name="Yu H."/>
            <person name="Teng C."/>
            <person name="Yan Y."/>
            <person name="Ping S."/>
            <person name="Wang Y."/>
            <person name="Lin M."/>
        </authorList>
    </citation>
    <scope>NUCLEOTIDE SEQUENCE [LARGE SCALE GENOMIC DNA]</scope>
    <source>
        <strain evidence="4">DSM 21396 / JCM 16679 / CGMCC 1.7299 / I-0</strain>
        <plasmid evidence="3">P2</plasmid>
    </source>
</reference>
<sequence length="497" mass="55753">MPNASLRAATYRRVSTEEQVSNHSLGNQADKLAAFAEQQGYAVVRDYVDPGHSGATRKRPGLEQLLHDARLGLFDTVLIYRLDRLARSTHLAYSVIQELMDVGVGVRSSSEPQIDSTTPMGKVSLGVTAIFAELERDTFMQRSQEGREKSLAAGIYNGGSVSYGYEIKDRRLVIQPQEAEVVRMIFQWYLEHRWATVRIAEELTALNIPTRFRGDGRLFRGKETLGCWRGGSIYRMLKSRTYIGEFQYGRRTASGKKDPDRVIKVAVPPIVDLEVWEAAQEMMVTNRVTALRNAKNIYMLKGLIRCAACGRSYLGAKTNGWAGYRCCGRVVPGAGPRHLACKNTHVPARMVEDPVWERITAILLDPGEVLGQQPLTLIPAELPLVEKALADARTSRERLTDLYLDANAGLSKEGYLSRLAGIDAQLAGLEARVLVLRDTQAQRRQQEQSEKRIYDLSAQYRDRLEHADDQLRQTLAHQLVKRITVQTDGSVDIEWVV</sequence>
<dbReference type="PANTHER" id="PTHR30461">
    <property type="entry name" value="DNA-INVERTASE FROM LAMBDOID PROPHAGE"/>
    <property type="match status" value="1"/>
</dbReference>
<protein>
    <submittedName>
        <fullName evidence="3">DNA recombinase, putative</fullName>
    </submittedName>
</protein>
<dbReference type="PANTHER" id="PTHR30461:SF23">
    <property type="entry name" value="DNA RECOMBINASE-RELATED"/>
    <property type="match status" value="1"/>
</dbReference>
<dbReference type="InterPro" id="IPR050639">
    <property type="entry name" value="SSR_resolvase"/>
</dbReference>
<dbReference type="Proteomes" id="UP000007575">
    <property type="component" value="Plasmid P2"/>
</dbReference>
<dbReference type="AlphaFoldDB" id="H8H2N3"/>
<dbReference type="RefSeq" id="WP_014686872.1">
    <property type="nucleotide sequence ID" value="NC_017791.1"/>
</dbReference>
<dbReference type="InterPro" id="IPR025827">
    <property type="entry name" value="Zn_ribbon_recom_dom"/>
</dbReference>
<dbReference type="GO" id="GO:0000150">
    <property type="term" value="F:DNA strand exchange activity"/>
    <property type="evidence" value="ECO:0007669"/>
    <property type="project" value="InterPro"/>
</dbReference>
<dbReference type="InterPro" id="IPR038109">
    <property type="entry name" value="DNA_bind_recomb_sf"/>
</dbReference>
<dbReference type="PATRIC" id="fig|745776.4.peg.3793"/>
<evidence type="ECO:0000259" key="1">
    <source>
        <dbReference type="PROSITE" id="PS51736"/>
    </source>
</evidence>
<feature type="domain" description="Resolvase/invertase-type recombinase catalytic" evidence="1">
    <location>
        <begin position="7"/>
        <end position="154"/>
    </location>
</feature>
<gene>
    <name evidence="3" type="ordered locus">DGo_PB0511</name>
</gene>
<organism evidence="3 4">
    <name type="scientific">Deinococcus gobiensis (strain DSM 21396 / JCM 16679 / CGMCC 1.7299 / I-0)</name>
    <dbReference type="NCBI Taxonomy" id="745776"/>
    <lineage>
        <taxon>Bacteria</taxon>
        <taxon>Thermotogati</taxon>
        <taxon>Deinococcota</taxon>
        <taxon>Deinococci</taxon>
        <taxon>Deinococcales</taxon>
        <taxon>Deinococcaceae</taxon>
        <taxon>Deinococcus</taxon>
    </lineage>
</organism>
<dbReference type="OrthoDB" id="9781670at2"/>
<dbReference type="SMART" id="SM00857">
    <property type="entry name" value="Resolvase"/>
    <property type="match status" value="1"/>
</dbReference>
<proteinExistence type="predicted"/>
<dbReference type="Gene3D" id="3.40.50.1390">
    <property type="entry name" value="Resolvase, N-terminal catalytic domain"/>
    <property type="match status" value="1"/>
</dbReference>
<dbReference type="HOGENOM" id="CLU_010686_18_3_0"/>
<name>H8H2N3_DEIGI</name>
<dbReference type="Pfam" id="PF13408">
    <property type="entry name" value="Zn_ribbon_recom"/>
    <property type="match status" value="1"/>
</dbReference>
<evidence type="ECO:0000313" key="3">
    <source>
        <dbReference type="EMBL" id="AFD27780.1"/>
    </source>
</evidence>
<dbReference type="SUPFAM" id="SSF53041">
    <property type="entry name" value="Resolvase-like"/>
    <property type="match status" value="1"/>
</dbReference>
<accession>H8H2N3</accession>
<dbReference type="KEGG" id="dgo:DGo_PB0511"/>
<dbReference type="PROSITE" id="PS51736">
    <property type="entry name" value="RECOMBINASES_3"/>
    <property type="match status" value="1"/>
</dbReference>
<dbReference type="CDD" id="cd03768">
    <property type="entry name" value="SR_ResInv"/>
    <property type="match status" value="1"/>
</dbReference>
<dbReference type="InterPro" id="IPR011109">
    <property type="entry name" value="DNA_bind_recombinase_dom"/>
</dbReference>
<dbReference type="InterPro" id="IPR036162">
    <property type="entry name" value="Resolvase-like_N_sf"/>
</dbReference>
<dbReference type="Pfam" id="PF07508">
    <property type="entry name" value="Recombinase"/>
    <property type="match status" value="1"/>
</dbReference>
<geneLocation type="plasmid" evidence="3 4">
    <name>P2</name>
</geneLocation>
<keyword evidence="4" id="KW-1185">Reference proteome</keyword>